<keyword evidence="2" id="KW-1185">Reference proteome</keyword>
<evidence type="ECO:0008006" key="3">
    <source>
        <dbReference type="Google" id="ProtNLM"/>
    </source>
</evidence>
<dbReference type="Proteomes" id="UP001595556">
    <property type="component" value="Unassembled WGS sequence"/>
</dbReference>
<dbReference type="EMBL" id="JBHRTI010000010">
    <property type="protein sequence ID" value="MFC3148848.1"/>
    <property type="molecule type" value="Genomic_DNA"/>
</dbReference>
<sequence>MDRSIGTWLIGVTAAVFGCVSHGVAPAPSLCTGEEKVVFTCKLKAKTASLCASNAAAGGEPAVQYRFGTPRRVELRFPSAPQPAGELFWLSTTMYSGGGEARIRFRNADTDYILFDATTRTGFGGGPNNPQFTAGIATRVDGRLTSVRTCTASTPLAYSLLPGLKTEEFDPDLMP</sequence>
<protein>
    <recommendedName>
        <fullName evidence="3">Lipoprotein</fullName>
    </recommendedName>
</protein>
<reference evidence="2" key="1">
    <citation type="journal article" date="2019" name="Int. J. Syst. Evol. Microbiol.">
        <title>The Global Catalogue of Microorganisms (GCM) 10K type strain sequencing project: providing services to taxonomists for standard genome sequencing and annotation.</title>
        <authorList>
            <consortium name="The Broad Institute Genomics Platform"/>
            <consortium name="The Broad Institute Genome Sequencing Center for Infectious Disease"/>
            <person name="Wu L."/>
            <person name="Ma J."/>
        </authorList>
    </citation>
    <scope>NUCLEOTIDE SEQUENCE [LARGE SCALE GENOMIC DNA]</scope>
    <source>
        <strain evidence="2">KCTC 52168</strain>
    </source>
</reference>
<evidence type="ECO:0000313" key="2">
    <source>
        <dbReference type="Proteomes" id="UP001595556"/>
    </source>
</evidence>
<name>A0ABV7H4K4_9BURK</name>
<dbReference type="PROSITE" id="PS51257">
    <property type="entry name" value="PROKAR_LIPOPROTEIN"/>
    <property type="match status" value="1"/>
</dbReference>
<proteinExistence type="predicted"/>
<accession>A0ABV7H4K4</accession>
<dbReference type="RefSeq" id="WP_377305162.1">
    <property type="nucleotide sequence ID" value="NZ_CP180191.1"/>
</dbReference>
<organism evidence="1 2">
    <name type="scientific">Piscinibacterium candidicorallinum</name>
    <dbReference type="NCBI Taxonomy" id="1793872"/>
    <lineage>
        <taxon>Bacteria</taxon>
        <taxon>Pseudomonadati</taxon>
        <taxon>Pseudomonadota</taxon>
        <taxon>Betaproteobacteria</taxon>
        <taxon>Burkholderiales</taxon>
        <taxon>Piscinibacterium</taxon>
    </lineage>
</organism>
<evidence type="ECO:0000313" key="1">
    <source>
        <dbReference type="EMBL" id="MFC3148848.1"/>
    </source>
</evidence>
<comment type="caution">
    <text evidence="1">The sequence shown here is derived from an EMBL/GenBank/DDBJ whole genome shotgun (WGS) entry which is preliminary data.</text>
</comment>
<gene>
    <name evidence="1" type="ORF">ACFOEN_14540</name>
</gene>